<proteinExistence type="inferred from homology"/>
<dbReference type="GO" id="GO:0005975">
    <property type="term" value="P:carbohydrate metabolic process"/>
    <property type="evidence" value="ECO:0007669"/>
    <property type="project" value="InterPro"/>
</dbReference>
<dbReference type="GO" id="GO:0016787">
    <property type="term" value="F:hydrolase activity"/>
    <property type="evidence" value="ECO:0007669"/>
    <property type="project" value="UniProtKB-KW"/>
</dbReference>
<dbReference type="InterPro" id="IPR052046">
    <property type="entry name" value="GH57_Enzymes"/>
</dbReference>
<evidence type="ECO:0000313" key="6">
    <source>
        <dbReference type="Proteomes" id="UP000186469"/>
    </source>
</evidence>
<dbReference type="AlphaFoldDB" id="A0A1M7SAA8"/>
<evidence type="ECO:0000256" key="3">
    <source>
        <dbReference type="RuleBase" id="RU361196"/>
    </source>
</evidence>
<gene>
    <name evidence="5" type="ORF">SAMN02745728_00645</name>
</gene>
<evidence type="ECO:0000313" key="5">
    <source>
        <dbReference type="EMBL" id="SHN55212.1"/>
    </source>
</evidence>
<dbReference type="InterPro" id="IPR011330">
    <property type="entry name" value="Glyco_hydro/deAcase_b/a-brl"/>
</dbReference>
<dbReference type="Proteomes" id="UP000186469">
    <property type="component" value="Unassembled WGS sequence"/>
</dbReference>
<dbReference type="OrthoDB" id="9757977at2"/>
<name>A0A1M7SAA8_9BACT</name>
<keyword evidence="2 3" id="KW-0119">Carbohydrate metabolism</keyword>
<dbReference type="EMBL" id="FRDI01000003">
    <property type="protein sequence ID" value="SHN55212.1"/>
    <property type="molecule type" value="Genomic_DNA"/>
</dbReference>
<sequence>MRQVCIHGHFYQPPREDPWLGSILSEASAAPERLWNERILKESYLPLAYARRVDADGKIVNIINCYEWISFNFGPTLMKWIDRRSSDLSKKLIEADQKSFERFGHGNAIAQIYHHIIMPLASELDKELEVAWSIADFEKRYNRKPEGMWLSECAVDIASLEVLAKYDINFTILAPRQAKAISSLSSDSWEYIHEQNLDIRFPYFVELPSGKSIAVFFYNGPISQAVAFEQLLKNGENYWQRLNQASGEGLLAVSTDGETYGHHFKFGEMALAYVIEQCVNNRDGVELSNYASFLAKNPPKFKVLLHEPSSWSCVHGIERWRSDCGCTDGGHTGWNQKWRTPLRSCLEKVKAKLDYFYFEYGKNIFKDPKEALINYGKVLAKPEYATEYFEGCLKDKKDAGKAEILLTMQEQGLASLASCAWFFDDISRLEPLNALTYALHATDLLKKLGGEDLTSLIEHELAYAQSNKPEVGSGLELFNAKILPRRENMASICLQALSALMLMRKIPQDDYSEALSDKVPVTMSWPYVSVELLEFIRKTEKSAEGKVRVRFYNEEKGQELAFYWEFPLDPNYGNHNVYKKIILNQSDISLLFQSFIKVVRENGVEETTGFKDLAKHKIQALTLIMLSNMAKNNKEYLLPVALNLVSVFDSFEEAQYDQPCSELWSEIICYIPLALVVSDDMTQERRKEIIKYVKSFSLNEIVLKRIKNIIEFAVLEVLGFEADEVLKFGIKTNKIANNQKIEENSIKIAEKYIERANSLELGITWWTLQNKIYNLGNKKTEFSGIAEKIGFK</sequence>
<evidence type="ECO:0000259" key="4">
    <source>
        <dbReference type="Pfam" id="PF03065"/>
    </source>
</evidence>
<protein>
    <submittedName>
        <fullName evidence="5">Glycosyl hydrolase family 57</fullName>
    </submittedName>
</protein>
<evidence type="ECO:0000256" key="1">
    <source>
        <dbReference type="ARBA" id="ARBA00006821"/>
    </source>
</evidence>
<feature type="domain" description="Glycoside hydrolase family 57 N-terminal" evidence="4">
    <location>
        <begin position="104"/>
        <end position="300"/>
    </location>
</feature>
<dbReference type="RefSeq" id="WP_072696341.1">
    <property type="nucleotide sequence ID" value="NZ_FRDI01000003.1"/>
</dbReference>
<evidence type="ECO:0000256" key="2">
    <source>
        <dbReference type="ARBA" id="ARBA00023277"/>
    </source>
</evidence>
<comment type="similarity">
    <text evidence="1 3">Belongs to the glycosyl hydrolase 57 family.</text>
</comment>
<organism evidence="5 6">
    <name type="scientific">Desulfovibrio litoralis DSM 11393</name>
    <dbReference type="NCBI Taxonomy" id="1121455"/>
    <lineage>
        <taxon>Bacteria</taxon>
        <taxon>Pseudomonadati</taxon>
        <taxon>Thermodesulfobacteriota</taxon>
        <taxon>Desulfovibrionia</taxon>
        <taxon>Desulfovibrionales</taxon>
        <taxon>Desulfovibrionaceae</taxon>
        <taxon>Desulfovibrio</taxon>
    </lineage>
</organism>
<dbReference type="InterPro" id="IPR027291">
    <property type="entry name" value="Glyco_hydro_38_N_sf"/>
</dbReference>
<dbReference type="PANTHER" id="PTHR36306">
    <property type="entry name" value="ALPHA-AMYLASE-RELATED-RELATED"/>
    <property type="match status" value="1"/>
</dbReference>
<keyword evidence="6" id="KW-1185">Reference proteome</keyword>
<dbReference type="Pfam" id="PF12055">
    <property type="entry name" value="DUF3536"/>
    <property type="match status" value="1"/>
</dbReference>
<dbReference type="Gene3D" id="3.20.110.10">
    <property type="entry name" value="Glycoside hydrolase 38, N terminal domain"/>
    <property type="match status" value="1"/>
</dbReference>
<dbReference type="SUPFAM" id="SSF88713">
    <property type="entry name" value="Glycoside hydrolase/deacetylase"/>
    <property type="match status" value="1"/>
</dbReference>
<dbReference type="STRING" id="1121455.SAMN02745728_00645"/>
<dbReference type="Pfam" id="PF03065">
    <property type="entry name" value="Glyco_hydro_57"/>
    <property type="match status" value="1"/>
</dbReference>
<reference evidence="5 6" key="1">
    <citation type="submission" date="2016-12" db="EMBL/GenBank/DDBJ databases">
        <authorList>
            <person name="Song W.-J."/>
            <person name="Kurnit D.M."/>
        </authorList>
    </citation>
    <scope>NUCLEOTIDE SEQUENCE [LARGE SCALE GENOMIC DNA]</scope>
    <source>
        <strain evidence="5 6">DSM 11393</strain>
    </source>
</reference>
<dbReference type="InterPro" id="IPR021923">
    <property type="entry name" value="DUF3536"/>
</dbReference>
<accession>A0A1M7SAA8</accession>
<dbReference type="CDD" id="cd10797">
    <property type="entry name" value="GH57N_APU_like_1"/>
    <property type="match status" value="1"/>
</dbReference>
<keyword evidence="5" id="KW-0378">Hydrolase</keyword>
<dbReference type="PANTHER" id="PTHR36306:SF3">
    <property type="entry name" value="GLYCOSIDE HYDROLASE FAMILY 57"/>
    <property type="match status" value="1"/>
</dbReference>
<dbReference type="InterPro" id="IPR004300">
    <property type="entry name" value="Glyco_hydro_57_N"/>
</dbReference>